<dbReference type="EMBL" id="AJYQ02000048">
    <property type="protein sequence ID" value="OEE36433.1"/>
    <property type="molecule type" value="Genomic_DNA"/>
</dbReference>
<protein>
    <recommendedName>
        <fullName evidence="4">DUF3892 domain-containing protein</fullName>
    </recommendedName>
</protein>
<sequence length="74" mass="8353">MTKKIIDAKQDSKGNITQVRFDGNSSFTSLDTAMRMADRGQIENAHTVHAKDKKPHLRTNPDRKKGNNLDEMAK</sequence>
<dbReference type="AlphaFoldDB" id="A0A1E5BHF7"/>
<gene>
    <name evidence="2" type="ORF">A1QO_19070</name>
</gene>
<organism evidence="2 3">
    <name type="scientific">Vibrio genomosp. F10 str. ZF-129</name>
    <dbReference type="NCBI Taxonomy" id="1187848"/>
    <lineage>
        <taxon>Bacteria</taxon>
        <taxon>Pseudomonadati</taxon>
        <taxon>Pseudomonadota</taxon>
        <taxon>Gammaproteobacteria</taxon>
        <taxon>Vibrionales</taxon>
        <taxon>Vibrionaceae</taxon>
        <taxon>Vibrio</taxon>
    </lineage>
</organism>
<comment type="caution">
    <text evidence="2">The sequence shown here is derived from an EMBL/GenBank/DDBJ whole genome shotgun (WGS) entry which is preliminary data.</text>
</comment>
<accession>A0A1E5BHF7</accession>
<evidence type="ECO:0008006" key="4">
    <source>
        <dbReference type="Google" id="ProtNLM"/>
    </source>
</evidence>
<dbReference type="RefSeq" id="WP_017040598.1">
    <property type="nucleotide sequence ID" value="NZ_AJYQ02000048.1"/>
</dbReference>
<evidence type="ECO:0000256" key="1">
    <source>
        <dbReference type="SAM" id="MobiDB-lite"/>
    </source>
</evidence>
<evidence type="ECO:0000313" key="3">
    <source>
        <dbReference type="Proteomes" id="UP000094741"/>
    </source>
</evidence>
<dbReference type="OrthoDB" id="8452385at2"/>
<name>A0A1E5BHF7_9VIBR</name>
<dbReference type="InterPro" id="IPR024997">
    <property type="entry name" value="DUF3892"/>
</dbReference>
<feature type="region of interest" description="Disordered" evidence="1">
    <location>
        <begin position="41"/>
        <end position="74"/>
    </location>
</feature>
<reference evidence="2 3" key="1">
    <citation type="journal article" date="2012" name="Science">
        <title>Ecological populations of bacteria act as socially cohesive units of antibiotic production and resistance.</title>
        <authorList>
            <person name="Cordero O.X."/>
            <person name="Wildschutte H."/>
            <person name="Kirkup B."/>
            <person name="Proehl S."/>
            <person name="Ngo L."/>
            <person name="Hussain F."/>
            <person name="Le Roux F."/>
            <person name="Mincer T."/>
            <person name="Polz M.F."/>
        </authorList>
    </citation>
    <scope>NUCLEOTIDE SEQUENCE [LARGE SCALE GENOMIC DNA]</scope>
    <source>
        <strain evidence="2 3">ZF-129</strain>
    </source>
</reference>
<dbReference type="Pfam" id="PF13031">
    <property type="entry name" value="DUF3892"/>
    <property type="match status" value="1"/>
</dbReference>
<proteinExistence type="predicted"/>
<feature type="compositionally biased region" description="Basic and acidic residues" evidence="1">
    <location>
        <begin position="59"/>
        <end position="74"/>
    </location>
</feature>
<evidence type="ECO:0000313" key="2">
    <source>
        <dbReference type="EMBL" id="OEE36433.1"/>
    </source>
</evidence>
<dbReference type="Proteomes" id="UP000094741">
    <property type="component" value="Unassembled WGS sequence"/>
</dbReference>